<evidence type="ECO:0000313" key="4">
    <source>
        <dbReference type="Proteomes" id="UP000600026"/>
    </source>
</evidence>
<dbReference type="RefSeq" id="WP_031140349.1">
    <property type="nucleotide sequence ID" value="NZ_BNEE01000006.1"/>
</dbReference>
<feature type="compositionally biased region" description="Low complexity" evidence="1">
    <location>
        <begin position="359"/>
        <end position="376"/>
    </location>
</feature>
<feature type="compositionally biased region" description="Low complexity" evidence="1">
    <location>
        <begin position="315"/>
        <end position="325"/>
    </location>
</feature>
<dbReference type="SMART" id="SM00458">
    <property type="entry name" value="RICIN"/>
    <property type="match status" value="1"/>
</dbReference>
<dbReference type="Pfam" id="PF00652">
    <property type="entry name" value="Ricin_B_lectin"/>
    <property type="match status" value="1"/>
</dbReference>
<dbReference type="Proteomes" id="UP000600026">
    <property type="component" value="Unassembled WGS sequence"/>
</dbReference>
<protein>
    <recommendedName>
        <fullName evidence="2">Ricin B lectin domain-containing protein</fullName>
    </recommendedName>
</protein>
<keyword evidence="4" id="KW-1185">Reference proteome</keyword>
<organism evidence="3 4">
    <name type="scientific">Streptomyces xanthophaeus</name>
    <dbReference type="NCBI Taxonomy" id="67385"/>
    <lineage>
        <taxon>Bacteria</taxon>
        <taxon>Bacillati</taxon>
        <taxon>Actinomycetota</taxon>
        <taxon>Actinomycetes</taxon>
        <taxon>Kitasatosporales</taxon>
        <taxon>Streptomycetaceae</taxon>
        <taxon>Streptomyces</taxon>
    </lineage>
</organism>
<name>A0A919H2H3_9ACTN</name>
<comment type="caution">
    <text evidence="3">The sequence shown here is derived from an EMBL/GenBank/DDBJ whole genome shotgun (WGS) entry which is preliminary data.</text>
</comment>
<feature type="region of interest" description="Disordered" evidence="1">
    <location>
        <begin position="309"/>
        <end position="380"/>
    </location>
</feature>
<gene>
    <name evidence="3" type="ORF">Sxan_28570</name>
</gene>
<sequence length="523" mass="53976">MSKNPHSAAHRTTDAHLCEIIRTGDPAAPEAEAELRRRHLPRLEAFARTVAGDLLPVRPAPDEAMDLFLRECAGASATLERPPRLVLLTMVAPLSTGAHGAGPDPAFRTFVSSGFAALSPRTQALLWHAVVEAEPDDCVARITGDHPDAVADLTQRALVACRAACLRAHLDLQTTAHCPAYARLLDAAAHRADVRTNPDLIRHVDECPGCAAALRGLTALGDDPRTVLARCVLGTFGPAYLAAVAPSAADGADTLPLHVTSRTRRPGPTERIGGVIAFLRRPAGWAALGATTVLVTAAALVVAARPAWSPPAPAAAPTAQPRPCADAGTVAPGPTRTVAPPSTSATPRMSPTASPSPEVSSSGAPTPGPSTSVPVPTNDPVQPFRASAYVPAVNSGTGLCLDVRGGAFANGADVVTTSCRDGASSQQWRLDEKGLLHNAANPHYCMDARGTTGDGVGIWSCSAFGSRATGENLVFSTDAAGRIRPRIAPGFAVTSGSSEPGTPVVFGPSGPAAEQRWHEPARQ</sequence>
<dbReference type="InterPro" id="IPR000772">
    <property type="entry name" value="Ricin_B_lectin"/>
</dbReference>
<dbReference type="SUPFAM" id="SSF50370">
    <property type="entry name" value="Ricin B-like lectins"/>
    <property type="match status" value="1"/>
</dbReference>
<feature type="region of interest" description="Disordered" evidence="1">
    <location>
        <begin position="491"/>
        <end position="523"/>
    </location>
</feature>
<dbReference type="OrthoDB" id="7933390at2"/>
<dbReference type="EMBL" id="BNEE01000006">
    <property type="protein sequence ID" value="GHI85493.1"/>
    <property type="molecule type" value="Genomic_DNA"/>
</dbReference>
<dbReference type="AlphaFoldDB" id="A0A919H2H3"/>
<evidence type="ECO:0000313" key="3">
    <source>
        <dbReference type="EMBL" id="GHI85493.1"/>
    </source>
</evidence>
<dbReference type="InterPro" id="IPR035992">
    <property type="entry name" value="Ricin_B-like_lectins"/>
</dbReference>
<evidence type="ECO:0000259" key="2">
    <source>
        <dbReference type="SMART" id="SM00458"/>
    </source>
</evidence>
<dbReference type="PROSITE" id="PS50231">
    <property type="entry name" value="RICIN_B_LECTIN"/>
    <property type="match status" value="1"/>
</dbReference>
<accession>A0A919H2H3</accession>
<feature type="compositionally biased region" description="Polar residues" evidence="1">
    <location>
        <begin position="340"/>
        <end position="358"/>
    </location>
</feature>
<proteinExistence type="predicted"/>
<evidence type="ECO:0000256" key="1">
    <source>
        <dbReference type="SAM" id="MobiDB-lite"/>
    </source>
</evidence>
<dbReference type="Gene3D" id="2.80.10.50">
    <property type="match status" value="1"/>
</dbReference>
<feature type="domain" description="Ricin B lectin" evidence="2">
    <location>
        <begin position="387"/>
        <end position="520"/>
    </location>
</feature>
<reference evidence="3" key="1">
    <citation type="submission" date="2020-09" db="EMBL/GenBank/DDBJ databases">
        <title>Whole genome shotgun sequence of Streptomyces xanthophaeus NBRC 12829.</title>
        <authorList>
            <person name="Komaki H."/>
            <person name="Tamura T."/>
        </authorList>
    </citation>
    <scope>NUCLEOTIDE SEQUENCE</scope>
    <source>
        <strain evidence="3">NBRC 12829</strain>
    </source>
</reference>